<reference evidence="2" key="1">
    <citation type="submission" date="2016-03" db="EMBL/GenBank/DDBJ databases">
        <title>Novel chaperonins are prevalent in the virioplankton and link to viral biology and ecology.</title>
        <authorList>
            <person name="Marine R.L."/>
            <person name="Nasko D.J."/>
            <person name="Polson S.W."/>
            <person name="Wommack K.E."/>
        </authorList>
    </citation>
    <scope>NUCLEOTIDE SEQUENCE</scope>
</reference>
<dbReference type="InterPro" id="IPR020818">
    <property type="entry name" value="Chaperonin_GroES"/>
</dbReference>
<dbReference type="Gene3D" id="2.30.33.40">
    <property type="entry name" value="GroES chaperonin"/>
    <property type="match status" value="1"/>
</dbReference>
<dbReference type="Pfam" id="PF00166">
    <property type="entry name" value="Cpn10"/>
    <property type="match status" value="1"/>
</dbReference>
<dbReference type="GO" id="GO:0005524">
    <property type="term" value="F:ATP binding"/>
    <property type="evidence" value="ECO:0007669"/>
    <property type="project" value="InterPro"/>
</dbReference>
<organism evidence="2">
    <name type="scientific">uncultured virus</name>
    <dbReference type="NCBI Taxonomy" id="340016"/>
    <lineage>
        <taxon>Viruses</taxon>
        <taxon>environmental samples</taxon>
    </lineage>
</organism>
<dbReference type="InterPro" id="IPR037124">
    <property type="entry name" value="Chaperonin_GroES_sf"/>
</dbReference>
<dbReference type="CDD" id="cd00320">
    <property type="entry name" value="cpn10"/>
    <property type="match status" value="1"/>
</dbReference>
<keyword evidence="1" id="KW-0143">Chaperone</keyword>
<accession>A0A221S2M2</accession>
<sequence>MSKTLYLPEHVAQKIKKERSGASEEIPENSVQSAYVDAKDKVLDPSLLDKPLTERLPQPTGWRLLVMPYQGAKKTIGGLYIPDEVRDREAVATVVAYVLKLGPLAYKDPDKFGPDSEPWCKEGQWVCIGRYSGSRFKIDGGEVRIINDDEVIATILEPDDIKHV</sequence>
<dbReference type="SMART" id="SM00883">
    <property type="entry name" value="Cpn10"/>
    <property type="match status" value="1"/>
</dbReference>
<evidence type="ECO:0000313" key="2">
    <source>
        <dbReference type="EMBL" id="ASN63164.1"/>
    </source>
</evidence>
<proteinExistence type="predicted"/>
<gene>
    <name evidence="2" type="primary">groES</name>
</gene>
<dbReference type="EMBL" id="KU970570">
    <property type="protein sequence ID" value="ASN63164.1"/>
    <property type="molecule type" value="Genomic_DNA"/>
</dbReference>
<name>A0A221S2M2_9VIRU</name>
<dbReference type="SUPFAM" id="SSF50129">
    <property type="entry name" value="GroES-like"/>
    <property type="match status" value="1"/>
</dbReference>
<dbReference type="GO" id="GO:0044183">
    <property type="term" value="F:protein folding chaperone"/>
    <property type="evidence" value="ECO:0007669"/>
    <property type="project" value="InterPro"/>
</dbReference>
<protein>
    <submittedName>
        <fullName evidence="2">Co-chaperonin GroES</fullName>
    </submittedName>
</protein>
<evidence type="ECO:0000256" key="1">
    <source>
        <dbReference type="ARBA" id="ARBA00023186"/>
    </source>
</evidence>
<dbReference type="InterPro" id="IPR011032">
    <property type="entry name" value="GroES-like_sf"/>
</dbReference>